<reference evidence="2 3" key="1">
    <citation type="journal article" date="2015" name="Genome Biol. Evol.">
        <title>The genome of winter moth (Operophtera brumata) provides a genomic perspective on sexual dimorphism and phenology.</title>
        <authorList>
            <person name="Derks M.F."/>
            <person name="Smit S."/>
            <person name="Salis L."/>
            <person name="Schijlen E."/>
            <person name="Bossers A."/>
            <person name="Mateman C."/>
            <person name="Pijl A.S."/>
            <person name="de Ridder D."/>
            <person name="Groenen M.A."/>
            <person name="Visser M.E."/>
            <person name="Megens H.J."/>
        </authorList>
    </citation>
    <scope>NUCLEOTIDE SEQUENCE [LARGE SCALE GENOMIC DNA]</scope>
    <source>
        <strain evidence="2">WM2013NL</strain>
        <tissue evidence="2">Head and thorax</tissue>
    </source>
</reference>
<dbReference type="Pfam" id="PF11715">
    <property type="entry name" value="Beta-prop_Nup120_160"/>
    <property type="match status" value="1"/>
</dbReference>
<dbReference type="EMBL" id="JTDY01001663">
    <property type="protein sequence ID" value="KOB73218.1"/>
    <property type="molecule type" value="Genomic_DNA"/>
</dbReference>
<dbReference type="Proteomes" id="UP000037510">
    <property type="component" value="Unassembled WGS sequence"/>
</dbReference>
<comment type="caution">
    <text evidence="2">The sequence shown here is derived from an EMBL/GenBank/DDBJ whole genome shotgun (WGS) entry which is preliminary data.</text>
</comment>
<feature type="domain" description="Nucleoporin Nup120/160 beta-propeller" evidence="1">
    <location>
        <begin position="45"/>
        <end position="239"/>
    </location>
</feature>
<evidence type="ECO:0000313" key="2">
    <source>
        <dbReference type="EMBL" id="KOB73218.1"/>
    </source>
</evidence>
<dbReference type="AlphaFoldDB" id="A0A0L7LCK8"/>
<accession>A0A0L7LCK8</accession>
<evidence type="ECO:0000259" key="1">
    <source>
        <dbReference type="Pfam" id="PF11715"/>
    </source>
</evidence>
<organism evidence="2 3">
    <name type="scientific">Operophtera brumata</name>
    <name type="common">Winter moth</name>
    <name type="synonym">Phalaena brumata</name>
    <dbReference type="NCBI Taxonomy" id="104452"/>
    <lineage>
        <taxon>Eukaryota</taxon>
        <taxon>Metazoa</taxon>
        <taxon>Ecdysozoa</taxon>
        <taxon>Arthropoda</taxon>
        <taxon>Hexapoda</taxon>
        <taxon>Insecta</taxon>
        <taxon>Pterygota</taxon>
        <taxon>Neoptera</taxon>
        <taxon>Endopterygota</taxon>
        <taxon>Lepidoptera</taxon>
        <taxon>Glossata</taxon>
        <taxon>Ditrysia</taxon>
        <taxon>Geometroidea</taxon>
        <taxon>Geometridae</taxon>
        <taxon>Larentiinae</taxon>
        <taxon>Operophtera</taxon>
    </lineage>
</organism>
<gene>
    <name evidence="2" type="ORF">OBRU01_11006</name>
</gene>
<protein>
    <recommendedName>
        <fullName evidence="1">Nucleoporin Nup120/160 beta-propeller domain-containing protein</fullName>
    </recommendedName>
</protein>
<proteinExistence type="predicted"/>
<name>A0A0L7LCK8_OPEBR</name>
<dbReference type="InterPro" id="IPR059141">
    <property type="entry name" value="Beta-prop_Nup120_160"/>
</dbReference>
<sequence length="251" mass="26478">MEFLDAMPGAPIVLCKTSNFHQKLEDTGIEIQRKPTQEIDLSIDRIELSEASLDLNLSGSNLRCKVAPGTPPLNNITIYERSSSQHVVILAATVSSVHRLVFPHPSILDKKSTFGSLSSTSPSVFQDTSSVNNPSNYCILNQYSNANVGVAHTCASLLRENGEAVFALAFGHSGEGGVLLVKLPVAGSAVTTLLKRESTVPRGKSADGIETYGVVLSNGLAIAVCGDTCLRAWSLDEGGAPIAVSTPLSQT</sequence>
<keyword evidence="3" id="KW-1185">Reference proteome</keyword>
<evidence type="ECO:0000313" key="3">
    <source>
        <dbReference type="Proteomes" id="UP000037510"/>
    </source>
</evidence>
<feature type="non-terminal residue" evidence="2">
    <location>
        <position position="251"/>
    </location>
</feature>
<dbReference type="STRING" id="104452.A0A0L7LCK8"/>